<name>A0ABD2BPK0_VESMC</name>
<feature type="transmembrane region" description="Helical" evidence="1">
    <location>
        <begin position="34"/>
        <end position="55"/>
    </location>
</feature>
<proteinExistence type="predicted"/>
<keyword evidence="1" id="KW-0812">Transmembrane</keyword>
<dbReference type="Proteomes" id="UP001607303">
    <property type="component" value="Unassembled WGS sequence"/>
</dbReference>
<gene>
    <name evidence="2" type="ORF">V1477_013882</name>
</gene>
<protein>
    <submittedName>
        <fullName evidence="2">Odorant receptor 4-like</fullName>
    </submittedName>
</protein>
<organism evidence="2 3">
    <name type="scientific">Vespula maculifrons</name>
    <name type="common">Eastern yellow jacket</name>
    <name type="synonym">Wasp</name>
    <dbReference type="NCBI Taxonomy" id="7453"/>
    <lineage>
        <taxon>Eukaryota</taxon>
        <taxon>Metazoa</taxon>
        <taxon>Ecdysozoa</taxon>
        <taxon>Arthropoda</taxon>
        <taxon>Hexapoda</taxon>
        <taxon>Insecta</taxon>
        <taxon>Pterygota</taxon>
        <taxon>Neoptera</taxon>
        <taxon>Endopterygota</taxon>
        <taxon>Hymenoptera</taxon>
        <taxon>Apocrita</taxon>
        <taxon>Aculeata</taxon>
        <taxon>Vespoidea</taxon>
        <taxon>Vespidae</taxon>
        <taxon>Vespinae</taxon>
        <taxon>Vespula</taxon>
    </lineage>
</organism>
<keyword evidence="1" id="KW-1133">Transmembrane helix</keyword>
<keyword evidence="1" id="KW-0472">Membrane</keyword>
<keyword evidence="3" id="KW-1185">Reference proteome</keyword>
<dbReference type="AlphaFoldDB" id="A0ABD2BPK0"/>
<feature type="transmembrane region" description="Helical" evidence="1">
    <location>
        <begin position="67"/>
        <end position="87"/>
    </location>
</feature>
<dbReference type="EMBL" id="JAYRBN010000071">
    <property type="protein sequence ID" value="KAL2734705.1"/>
    <property type="molecule type" value="Genomic_DNA"/>
</dbReference>
<comment type="caution">
    <text evidence="2">The sequence shown here is derived from an EMBL/GenBank/DDBJ whole genome shotgun (WGS) entry which is preliminary data.</text>
</comment>
<sequence>MDNLHNYLYSKDVRNKLTSCCKQRNVIKKTNDTLTLMLFTVSISSVIKRFFIYCCNDGYFIEEASKILIISYTIGIFIARLITFSIYFGNTIYNNEWCNLLETDSKFFLVCTIRIYLTSGKFIFVHFHGHFHIFGRILIGSADILLKRTKVKWKDLSKFSFLFFINKININCKRTLVDISIVAFFKRYGQLYPILLISRRIFEKLKMIILKKIC</sequence>
<accession>A0ABD2BPK0</accession>
<reference evidence="2 3" key="1">
    <citation type="journal article" date="2024" name="Ann. Entomol. Soc. Am.">
        <title>Genomic analyses of the southern and eastern yellowjacket wasps (Hymenoptera: Vespidae) reveal evolutionary signatures of social life.</title>
        <authorList>
            <person name="Catto M.A."/>
            <person name="Caine P.B."/>
            <person name="Orr S.E."/>
            <person name="Hunt B.G."/>
            <person name="Goodisman M.A.D."/>
        </authorList>
    </citation>
    <scope>NUCLEOTIDE SEQUENCE [LARGE SCALE GENOMIC DNA]</scope>
    <source>
        <strain evidence="2">232</strain>
        <tissue evidence="2">Head and thorax</tissue>
    </source>
</reference>
<evidence type="ECO:0000313" key="2">
    <source>
        <dbReference type="EMBL" id="KAL2734705.1"/>
    </source>
</evidence>
<evidence type="ECO:0000313" key="3">
    <source>
        <dbReference type="Proteomes" id="UP001607303"/>
    </source>
</evidence>
<evidence type="ECO:0000256" key="1">
    <source>
        <dbReference type="SAM" id="Phobius"/>
    </source>
</evidence>